<dbReference type="InterPro" id="IPR018456">
    <property type="entry name" value="PTR2_symporter_CS"/>
</dbReference>
<keyword evidence="10" id="KW-1185">Reference proteome</keyword>
<evidence type="ECO:0000256" key="5">
    <source>
        <dbReference type="ARBA" id="ARBA00022989"/>
    </source>
</evidence>
<keyword evidence="6 8" id="KW-0472">Membrane</keyword>
<gene>
    <name evidence="9" type="ORF">AAP_03622</name>
</gene>
<proteinExistence type="inferred from homology"/>
<dbReference type="Proteomes" id="UP000242877">
    <property type="component" value="Unassembled WGS sequence"/>
</dbReference>
<evidence type="ECO:0000256" key="6">
    <source>
        <dbReference type="ARBA" id="ARBA00023136"/>
    </source>
</evidence>
<evidence type="ECO:0000256" key="8">
    <source>
        <dbReference type="SAM" id="Phobius"/>
    </source>
</evidence>
<evidence type="ECO:0000256" key="3">
    <source>
        <dbReference type="ARBA" id="ARBA00022448"/>
    </source>
</evidence>
<dbReference type="InterPro" id="IPR036259">
    <property type="entry name" value="MFS_trans_sf"/>
</dbReference>
<dbReference type="GO" id="GO:0071916">
    <property type="term" value="F:dipeptide transmembrane transporter activity"/>
    <property type="evidence" value="ECO:0007669"/>
    <property type="project" value="UniProtKB-ARBA"/>
</dbReference>
<dbReference type="InterPro" id="IPR000109">
    <property type="entry name" value="POT_fam"/>
</dbReference>
<dbReference type="OrthoDB" id="8904098at2759"/>
<comment type="subcellular location">
    <subcellularLocation>
        <location evidence="1 7">Membrane</location>
        <topology evidence="1 7">Multi-pass membrane protein</topology>
    </subcellularLocation>
</comment>
<feature type="transmembrane region" description="Helical" evidence="8">
    <location>
        <begin position="265"/>
        <end position="286"/>
    </location>
</feature>
<comment type="caution">
    <text evidence="9">The sequence shown here is derived from an EMBL/GenBank/DDBJ whole genome shotgun (WGS) entry which is preliminary data.</text>
</comment>
<dbReference type="PANTHER" id="PTHR11654">
    <property type="entry name" value="OLIGOPEPTIDE TRANSPORTER-RELATED"/>
    <property type="match status" value="1"/>
</dbReference>
<feature type="transmembrane region" description="Helical" evidence="8">
    <location>
        <begin position="437"/>
        <end position="459"/>
    </location>
</feature>
<keyword evidence="3 7" id="KW-0813">Transport</keyword>
<dbReference type="FunFam" id="1.20.1250.20:FF:000085">
    <property type="entry name" value="MFS peptide transporter Ptr2"/>
    <property type="match status" value="1"/>
</dbReference>
<organism evidence="9 10">
    <name type="scientific">Ascosphaera apis ARSEF 7405</name>
    <dbReference type="NCBI Taxonomy" id="392613"/>
    <lineage>
        <taxon>Eukaryota</taxon>
        <taxon>Fungi</taxon>
        <taxon>Dikarya</taxon>
        <taxon>Ascomycota</taxon>
        <taxon>Pezizomycotina</taxon>
        <taxon>Eurotiomycetes</taxon>
        <taxon>Eurotiomycetidae</taxon>
        <taxon>Onygenales</taxon>
        <taxon>Ascosphaeraceae</taxon>
        <taxon>Ascosphaera</taxon>
    </lineage>
</organism>
<dbReference type="SUPFAM" id="SSF103473">
    <property type="entry name" value="MFS general substrate transporter"/>
    <property type="match status" value="1"/>
</dbReference>
<keyword evidence="4 7" id="KW-0812">Transmembrane</keyword>
<evidence type="ECO:0000256" key="7">
    <source>
        <dbReference type="RuleBase" id="RU003755"/>
    </source>
</evidence>
<dbReference type="PROSITE" id="PS01023">
    <property type="entry name" value="PTR2_2"/>
    <property type="match status" value="1"/>
</dbReference>
<feature type="transmembrane region" description="Helical" evidence="8">
    <location>
        <begin position="489"/>
        <end position="509"/>
    </location>
</feature>
<name>A0A167Y8A1_9EURO</name>
<dbReference type="EMBL" id="AZGZ01000015">
    <property type="protein sequence ID" value="KZZ90981.1"/>
    <property type="molecule type" value="Genomic_DNA"/>
</dbReference>
<evidence type="ECO:0000256" key="1">
    <source>
        <dbReference type="ARBA" id="ARBA00004141"/>
    </source>
</evidence>
<dbReference type="GO" id="GO:0005886">
    <property type="term" value="C:plasma membrane"/>
    <property type="evidence" value="ECO:0007669"/>
    <property type="project" value="UniProtKB-ARBA"/>
</dbReference>
<feature type="transmembrane region" description="Helical" evidence="8">
    <location>
        <begin position="240"/>
        <end position="259"/>
    </location>
</feature>
<evidence type="ECO:0000256" key="4">
    <source>
        <dbReference type="ARBA" id="ARBA00022692"/>
    </source>
</evidence>
<accession>A0A167Y8A1</accession>
<dbReference type="VEuPathDB" id="FungiDB:AAP_03622"/>
<keyword evidence="5 8" id="KW-1133">Transmembrane helix</keyword>
<dbReference type="Gene3D" id="1.20.1250.20">
    <property type="entry name" value="MFS general substrate transporter like domains"/>
    <property type="match status" value="1"/>
</dbReference>
<dbReference type="Pfam" id="PF00854">
    <property type="entry name" value="PTR2"/>
    <property type="match status" value="1"/>
</dbReference>
<feature type="transmembrane region" description="Helical" evidence="8">
    <location>
        <begin position="521"/>
        <end position="541"/>
    </location>
</feature>
<evidence type="ECO:0000256" key="2">
    <source>
        <dbReference type="ARBA" id="ARBA00005982"/>
    </source>
</evidence>
<sequence length="604" mass="67147">MFGSKSVDMAEKHPIDAIDYGMGEADIKSIASVKETPVWKDGRRAPTENELTSLRRVPAKVPLATYSVAFVEFCERFSYSGTTVVFVNFIQRSRPAGSRTGAGGWYGTSGALGQGQQTSTALTLFNSFWAYVTPSLGAFIADEYLGRFNTIMYAIAFSLIGHILLIVSSLPTVLDHDKGALVAFVLGVVILGLGTGGFKSNVSVLIAEQSTETHMYVTTTKQGEEVLVDPSLTATRIYHYFYMMINLGGLFGQIAMVFAEKYVGYWLAYLLPTAMFAICPVVLFIFRKQYVRVKPAGSVYPKAVRLLGLTMKGRFSWNPVKTYRNFQDPDIWEKAKPSRQAMKPEWMTFDDAWVDEVRRGVLACKIFLWFPLYWLSYNQFTNNMTSQAATMVLHGIPNDMINNLGCVAIIIIVPIMDKLVYPALRRARINLTPIRRITLGFFIACSAQVAATVIQYYIYKRGPCGKYANTCANENKPAPLNVWIQSPCYILAGTSEIFASITSLEYAYTKAPSNMRSIIQGIALFTTAIASAIGQALVPLANDPNLVWNYMVTAILAFVGGFGFWFCNRSVDRQEDELNNIAVSEYVEKKNCQPDIEKEASTLS</sequence>
<feature type="transmembrane region" description="Helical" evidence="8">
    <location>
        <begin position="151"/>
        <end position="174"/>
    </location>
</feature>
<evidence type="ECO:0000313" key="10">
    <source>
        <dbReference type="Proteomes" id="UP000242877"/>
    </source>
</evidence>
<dbReference type="AlphaFoldDB" id="A0A167Y8A1"/>
<feature type="transmembrane region" description="Helical" evidence="8">
    <location>
        <begin position="547"/>
        <end position="567"/>
    </location>
</feature>
<reference evidence="9 10" key="1">
    <citation type="journal article" date="2016" name="Genome Biol. Evol.">
        <title>Divergent and convergent evolution of fungal pathogenicity.</title>
        <authorList>
            <person name="Shang Y."/>
            <person name="Xiao G."/>
            <person name="Zheng P."/>
            <person name="Cen K."/>
            <person name="Zhan S."/>
            <person name="Wang C."/>
        </authorList>
    </citation>
    <scope>NUCLEOTIDE SEQUENCE [LARGE SCALE GENOMIC DNA]</scope>
    <source>
        <strain evidence="9 10">ARSEF 7405</strain>
    </source>
</reference>
<comment type="similarity">
    <text evidence="2 7">Belongs to the major facilitator superfamily. Proton-dependent oligopeptide transporter (POT/PTR) (TC 2.A.17) family.</text>
</comment>
<evidence type="ECO:0000313" key="9">
    <source>
        <dbReference type="EMBL" id="KZZ90981.1"/>
    </source>
</evidence>
<feature type="transmembrane region" description="Helical" evidence="8">
    <location>
        <begin position="180"/>
        <end position="198"/>
    </location>
</feature>
<protein>
    <submittedName>
        <fullName evidence="9">Oligopeptide transporter</fullName>
    </submittedName>
</protein>